<dbReference type="PANTHER" id="PTHR43000">
    <property type="entry name" value="DTDP-D-GLUCOSE 4,6-DEHYDRATASE-RELATED"/>
    <property type="match status" value="1"/>
</dbReference>
<organism evidence="3 4">
    <name type="scientific">Runella rosea</name>
    <dbReference type="NCBI Taxonomy" id="2259595"/>
    <lineage>
        <taxon>Bacteria</taxon>
        <taxon>Pseudomonadati</taxon>
        <taxon>Bacteroidota</taxon>
        <taxon>Cytophagia</taxon>
        <taxon>Cytophagales</taxon>
        <taxon>Spirosomataceae</taxon>
        <taxon>Runella</taxon>
    </lineage>
</organism>
<dbReference type="Pfam" id="PF01370">
    <property type="entry name" value="Epimerase"/>
    <property type="match status" value="1"/>
</dbReference>
<dbReference type="InterPro" id="IPR036291">
    <property type="entry name" value="NAD(P)-bd_dom_sf"/>
</dbReference>
<reference evidence="3 4" key="1">
    <citation type="submission" date="2018-07" db="EMBL/GenBank/DDBJ databases">
        <title>Genome sequencing of Runella.</title>
        <authorList>
            <person name="Baek M.-G."/>
            <person name="Yi H."/>
        </authorList>
    </citation>
    <scope>NUCLEOTIDE SEQUENCE [LARGE SCALE GENOMIC DNA]</scope>
    <source>
        <strain evidence="3 4">HYN0085</strain>
    </source>
</reference>
<comment type="similarity">
    <text evidence="1">Belongs to the NAD(P)-dependent epimerase/dehydratase family.</text>
</comment>
<sequence>MVKVLVTGASGFIGNQVVNNLLSQKHQVIATSRDENKVRLKTWYNKVKYIPFDISNFDSNLNLYEYFNRPDVLIHLAWDGLPNFLDIVHIEKNLFTHYQFLKNYIQNGGKHITAIGTCLEYGKNEGCLSEDKVPEPDCAYAIAKDSLRRFIEELQKNQFFVFHWIRLFYMYGEGQYSKAILSQLETAVQKGDSVFNMSGGEQLRDYLSIEKVAQNIVAIALQKKIVGIINCSSGQPISVRRLVEDYISKNNYSIKLNFGFYPYPNYEPLAFWGNNQKLNNIINE</sequence>
<name>A0A344TCQ2_9BACT</name>
<keyword evidence="4" id="KW-1185">Reference proteome</keyword>
<accession>A0A344TCQ2</accession>
<evidence type="ECO:0000259" key="2">
    <source>
        <dbReference type="Pfam" id="PF01370"/>
    </source>
</evidence>
<dbReference type="Proteomes" id="UP000251993">
    <property type="component" value="Chromosome"/>
</dbReference>
<evidence type="ECO:0000313" key="4">
    <source>
        <dbReference type="Proteomes" id="UP000251993"/>
    </source>
</evidence>
<dbReference type="AlphaFoldDB" id="A0A344TCQ2"/>
<dbReference type="KEGG" id="run:DR864_01105"/>
<dbReference type="Gene3D" id="3.40.50.720">
    <property type="entry name" value="NAD(P)-binding Rossmann-like Domain"/>
    <property type="match status" value="1"/>
</dbReference>
<protein>
    <submittedName>
        <fullName evidence="3">NAD(P)-dependent oxidoreductase</fullName>
    </submittedName>
</protein>
<evidence type="ECO:0000256" key="1">
    <source>
        <dbReference type="ARBA" id="ARBA00007637"/>
    </source>
</evidence>
<proteinExistence type="inferred from homology"/>
<dbReference type="InterPro" id="IPR001509">
    <property type="entry name" value="Epimerase_deHydtase"/>
</dbReference>
<feature type="domain" description="NAD-dependent epimerase/dehydratase" evidence="2">
    <location>
        <begin position="4"/>
        <end position="222"/>
    </location>
</feature>
<gene>
    <name evidence="3" type="ORF">DR864_01105</name>
</gene>
<dbReference type="EMBL" id="CP030850">
    <property type="protein sequence ID" value="AXE16423.1"/>
    <property type="molecule type" value="Genomic_DNA"/>
</dbReference>
<dbReference type="OrthoDB" id="9803010at2"/>
<dbReference type="SUPFAM" id="SSF51735">
    <property type="entry name" value="NAD(P)-binding Rossmann-fold domains"/>
    <property type="match status" value="1"/>
</dbReference>
<evidence type="ECO:0000313" key="3">
    <source>
        <dbReference type="EMBL" id="AXE16423.1"/>
    </source>
</evidence>